<dbReference type="PANTHER" id="PTHR36452:SF1">
    <property type="entry name" value="DUF2461 DOMAIN-CONTAINING PROTEIN"/>
    <property type="match status" value="1"/>
</dbReference>
<dbReference type="InterPro" id="IPR015996">
    <property type="entry name" value="UCP028451"/>
</dbReference>
<dbReference type="EMBL" id="JACGXA010000003">
    <property type="protein sequence ID" value="MBA8805900.1"/>
    <property type="molecule type" value="Genomic_DNA"/>
</dbReference>
<dbReference type="RefSeq" id="WP_182541909.1">
    <property type="nucleotide sequence ID" value="NZ_JACGXA010000003.1"/>
</dbReference>
<evidence type="ECO:0000313" key="1">
    <source>
        <dbReference type="EMBL" id="MBA8805900.1"/>
    </source>
</evidence>
<dbReference type="Pfam" id="PF09365">
    <property type="entry name" value="DUF2461"/>
    <property type="match status" value="1"/>
</dbReference>
<name>A0A7W3J415_9ACTN</name>
<dbReference type="PIRSF" id="PIRSF028451">
    <property type="entry name" value="UCP028451"/>
    <property type="match status" value="1"/>
</dbReference>
<protein>
    <submittedName>
        <fullName evidence="1">Uncharacterized protein (TIGR02453 family)</fullName>
    </submittedName>
</protein>
<organism evidence="1 2">
    <name type="scientific">Nocardioides ginsengisegetis</name>
    <dbReference type="NCBI Taxonomy" id="661491"/>
    <lineage>
        <taxon>Bacteria</taxon>
        <taxon>Bacillati</taxon>
        <taxon>Actinomycetota</taxon>
        <taxon>Actinomycetes</taxon>
        <taxon>Propionibacteriales</taxon>
        <taxon>Nocardioidaceae</taxon>
        <taxon>Nocardioides</taxon>
    </lineage>
</organism>
<sequence>MTAEPAPFEGFPTAALDFYDDLEVDNTKSFWEKHKHVYAESVKAPMTALCAALEPEFGPAKVFRPFRDVRFAKDKTPYKTAQGAFVGAGPATGWYVELSARGLRVGAGFYEASGPRLAAIREAMADDKSGPVLERLVARYAADGWEVGGEQLKTAPRGYDADHPRIDLLRRKQLFVGRPYGFENLDDPAVADRVREDWRTLRPLVEWVAEHAVE</sequence>
<gene>
    <name evidence="1" type="ORF">FB382_004245</name>
</gene>
<reference evidence="1 2" key="1">
    <citation type="submission" date="2020-07" db="EMBL/GenBank/DDBJ databases">
        <title>Sequencing the genomes of 1000 actinobacteria strains.</title>
        <authorList>
            <person name="Klenk H.-P."/>
        </authorList>
    </citation>
    <scope>NUCLEOTIDE SEQUENCE [LARGE SCALE GENOMIC DNA]</scope>
    <source>
        <strain evidence="1 2">DSM 21349</strain>
    </source>
</reference>
<dbReference type="AlphaFoldDB" id="A0A7W3J415"/>
<evidence type="ECO:0000313" key="2">
    <source>
        <dbReference type="Proteomes" id="UP000580910"/>
    </source>
</evidence>
<comment type="caution">
    <text evidence="1">The sequence shown here is derived from an EMBL/GenBank/DDBJ whole genome shotgun (WGS) entry which is preliminary data.</text>
</comment>
<keyword evidence="2" id="KW-1185">Reference proteome</keyword>
<dbReference type="PANTHER" id="PTHR36452">
    <property type="entry name" value="CHROMOSOME 12, WHOLE GENOME SHOTGUN SEQUENCE"/>
    <property type="match status" value="1"/>
</dbReference>
<proteinExistence type="predicted"/>
<accession>A0A7W3J415</accession>
<dbReference type="InterPro" id="IPR012808">
    <property type="entry name" value="CHP02453"/>
</dbReference>
<dbReference type="NCBIfam" id="TIGR02453">
    <property type="entry name" value="TIGR02453 family protein"/>
    <property type="match status" value="1"/>
</dbReference>
<dbReference type="Proteomes" id="UP000580910">
    <property type="component" value="Unassembled WGS sequence"/>
</dbReference>